<protein>
    <recommendedName>
        <fullName evidence="2">PNPLA domain-containing protein</fullName>
    </recommendedName>
</protein>
<evidence type="ECO:0000313" key="1">
    <source>
        <dbReference type="EMBL" id="GAH17753.1"/>
    </source>
</evidence>
<organism evidence="1">
    <name type="scientific">marine sediment metagenome</name>
    <dbReference type="NCBI Taxonomy" id="412755"/>
    <lineage>
        <taxon>unclassified sequences</taxon>
        <taxon>metagenomes</taxon>
        <taxon>ecological metagenomes</taxon>
    </lineage>
</organism>
<dbReference type="InterPro" id="IPR016035">
    <property type="entry name" value="Acyl_Trfase/lysoPLipase"/>
</dbReference>
<dbReference type="AlphaFoldDB" id="X1FAG4"/>
<name>X1FAG4_9ZZZZ</name>
<comment type="caution">
    <text evidence="1">The sequence shown here is derived from an EMBL/GenBank/DDBJ whole genome shotgun (WGS) entry which is preliminary data.</text>
</comment>
<accession>X1FAG4</accession>
<dbReference type="EMBL" id="BART01030540">
    <property type="protein sequence ID" value="GAH17753.1"/>
    <property type="molecule type" value="Genomic_DNA"/>
</dbReference>
<feature type="non-terminal residue" evidence="1">
    <location>
        <position position="1"/>
    </location>
</feature>
<evidence type="ECO:0008006" key="2">
    <source>
        <dbReference type="Google" id="ProtNLM"/>
    </source>
</evidence>
<dbReference type="SUPFAM" id="SSF52151">
    <property type="entry name" value="FabD/lysophospholipase-like"/>
    <property type="match status" value="1"/>
</dbReference>
<dbReference type="Gene3D" id="3.40.1090.10">
    <property type="entry name" value="Cytosolic phospholipase A2 catalytic domain"/>
    <property type="match status" value="1"/>
</dbReference>
<proteinExistence type="predicted"/>
<reference evidence="1" key="1">
    <citation type="journal article" date="2014" name="Front. Microbiol.">
        <title>High frequency of phylogenetically diverse reductive dehalogenase-homologous genes in deep subseafloor sedimentary metagenomes.</title>
        <authorList>
            <person name="Kawai M."/>
            <person name="Futagami T."/>
            <person name="Toyoda A."/>
            <person name="Takaki Y."/>
            <person name="Nishi S."/>
            <person name="Hori S."/>
            <person name="Arai W."/>
            <person name="Tsubouchi T."/>
            <person name="Morono Y."/>
            <person name="Uchiyama I."/>
            <person name="Ito T."/>
            <person name="Fujiyama A."/>
            <person name="Inagaki F."/>
            <person name="Takami H."/>
        </authorList>
    </citation>
    <scope>NUCLEOTIDE SEQUENCE</scope>
    <source>
        <strain evidence="1">Expedition CK06-06</strain>
    </source>
</reference>
<sequence>REVFEAIAAEHEKGRRLYIGTTNLDAQRVVAWDMGAIASSGHPDAMKLFKKVMLASASIPGAFPPVYFDVEIDGKKYDEMHVDGGVITGVFGYGAHLLKDAQDKGICSFYIIKNGKLDVESQQVSRRFIRIAGRSFSTLMKAQSWSDMLRLHSTAERDNVDFRYISLPNNYEPKGKEMFDPEEMKRLYDLGYKIATSDNPWQEEIPLFKKGGQWIWTPSR</sequence>
<gene>
    <name evidence="1" type="ORF">S01H4_53286</name>
</gene>